<accession>A0A5C6N7B4</accession>
<dbReference type="EMBL" id="RHFK02000017">
    <property type="protein sequence ID" value="TWW62638.1"/>
    <property type="molecule type" value="Genomic_DNA"/>
</dbReference>
<evidence type="ECO:0000313" key="2">
    <source>
        <dbReference type="Proteomes" id="UP000324091"/>
    </source>
</evidence>
<dbReference type="Proteomes" id="UP000324091">
    <property type="component" value="Chromosome 4"/>
</dbReference>
<organism evidence="1 2">
    <name type="scientific">Takifugu flavidus</name>
    <name type="common">sansaifugu</name>
    <dbReference type="NCBI Taxonomy" id="433684"/>
    <lineage>
        <taxon>Eukaryota</taxon>
        <taxon>Metazoa</taxon>
        <taxon>Chordata</taxon>
        <taxon>Craniata</taxon>
        <taxon>Vertebrata</taxon>
        <taxon>Euteleostomi</taxon>
        <taxon>Actinopterygii</taxon>
        <taxon>Neopterygii</taxon>
        <taxon>Teleostei</taxon>
        <taxon>Neoteleostei</taxon>
        <taxon>Acanthomorphata</taxon>
        <taxon>Eupercaria</taxon>
        <taxon>Tetraodontiformes</taxon>
        <taxon>Tetradontoidea</taxon>
        <taxon>Tetraodontidae</taxon>
        <taxon>Takifugu</taxon>
    </lineage>
</organism>
<proteinExistence type="predicted"/>
<feature type="non-terminal residue" evidence="1">
    <location>
        <position position="58"/>
    </location>
</feature>
<evidence type="ECO:0000313" key="1">
    <source>
        <dbReference type="EMBL" id="TWW62638.1"/>
    </source>
</evidence>
<reference evidence="1 2" key="1">
    <citation type="submission" date="2019-04" db="EMBL/GenBank/DDBJ databases">
        <title>Chromosome genome assembly for Takifugu flavidus.</title>
        <authorList>
            <person name="Xiao S."/>
        </authorList>
    </citation>
    <scope>NUCLEOTIDE SEQUENCE [LARGE SCALE GENOMIC DNA]</scope>
    <source>
        <strain evidence="1">HTHZ2018</strain>
        <tissue evidence="1">Muscle</tissue>
    </source>
</reference>
<protein>
    <submittedName>
        <fullName evidence="1">Uncharacterized protein</fullName>
    </submittedName>
</protein>
<dbReference type="AlphaFoldDB" id="A0A5C6N7B4"/>
<sequence>MLFIKAGGGLSYFRRNGSSVNVPFHCYFLWTIKLFSKHPSFVCQLSVLHRATYFHHQG</sequence>
<name>A0A5C6N7B4_9TELE</name>
<comment type="caution">
    <text evidence="1">The sequence shown here is derived from an EMBL/GenBank/DDBJ whole genome shotgun (WGS) entry which is preliminary data.</text>
</comment>
<keyword evidence="2" id="KW-1185">Reference proteome</keyword>
<gene>
    <name evidence="1" type="ORF">D4764_04G0012850</name>
</gene>